<dbReference type="EMBL" id="JACJID010000001">
    <property type="protein sequence ID" value="MBA8924278.1"/>
    <property type="molecule type" value="Genomic_DNA"/>
</dbReference>
<evidence type="ECO:0000256" key="1">
    <source>
        <dbReference type="SAM" id="Phobius"/>
    </source>
</evidence>
<keyword evidence="1" id="KW-0812">Transmembrane</keyword>
<evidence type="ECO:0000313" key="3">
    <source>
        <dbReference type="Proteomes" id="UP000517916"/>
    </source>
</evidence>
<protein>
    <recommendedName>
        <fullName evidence="4">Transmembrane protein</fullName>
    </recommendedName>
</protein>
<evidence type="ECO:0000313" key="2">
    <source>
        <dbReference type="EMBL" id="MBA8924278.1"/>
    </source>
</evidence>
<name>A0ABR6BBM4_9PSEU</name>
<keyword evidence="1" id="KW-0472">Membrane</keyword>
<feature type="transmembrane region" description="Helical" evidence="1">
    <location>
        <begin position="58"/>
        <end position="79"/>
    </location>
</feature>
<keyword evidence="1" id="KW-1133">Transmembrane helix</keyword>
<feature type="transmembrane region" description="Helical" evidence="1">
    <location>
        <begin position="100"/>
        <end position="120"/>
    </location>
</feature>
<accession>A0ABR6BBM4</accession>
<evidence type="ECO:0008006" key="4">
    <source>
        <dbReference type="Google" id="ProtNLM"/>
    </source>
</evidence>
<comment type="caution">
    <text evidence="2">The sequence shown here is derived from an EMBL/GenBank/DDBJ whole genome shotgun (WGS) entry which is preliminary data.</text>
</comment>
<dbReference type="Proteomes" id="UP000517916">
    <property type="component" value="Unassembled WGS sequence"/>
</dbReference>
<proteinExistence type="predicted"/>
<dbReference type="RefSeq" id="WP_025358102.1">
    <property type="nucleotide sequence ID" value="NZ_BAAABQ010000007.1"/>
</dbReference>
<feature type="transmembrane region" description="Helical" evidence="1">
    <location>
        <begin position="126"/>
        <end position="150"/>
    </location>
</feature>
<reference evidence="2 3" key="1">
    <citation type="submission" date="2020-08" db="EMBL/GenBank/DDBJ databases">
        <title>Genomic Encyclopedia of Archaeal and Bacterial Type Strains, Phase II (KMG-II): from individual species to whole genera.</title>
        <authorList>
            <person name="Goeker M."/>
        </authorList>
    </citation>
    <scope>NUCLEOTIDE SEQUENCE [LARGE SCALE GENOMIC DNA]</scope>
    <source>
        <strain evidence="2 3">DSM 43850</strain>
    </source>
</reference>
<gene>
    <name evidence="2" type="ORF">BC739_001475</name>
</gene>
<sequence>MSQPTPEEAARALREVSDRRAQGLRGTVHPRWVWVLAGAFLAGYLAAMDLLPEDARGWVSWAFAAVMLVYALGVRSRFASTLMGQSARANLGSVPVRPRVFYLIGLLVCTGLLMLVLHLLQVPHMMIVYGVVVGVYLSLLGPRTQAWILAAKARD</sequence>
<feature type="transmembrane region" description="Helical" evidence="1">
    <location>
        <begin position="32"/>
        <end position="52"/>
    </location>
</feature>
<keyword evidence="3" id="KW-1185">Reference proteome</keyword>
<organism evidence="2 3">
    <name type="scientific">Kutzneria viridogrisea</name>
    <dbReference type="NCBI Taxonomy" id="47990"/>
    <lineage>
        <taxon>Bacteria</taxon>
        <taxon>Bacillati</taxon>
        <taxon>Actinomycetota</taxon>
        <taxon>Actinomycetes</taxon>
        <taxon>Pseudonocardiales</taxon>
        <taxon>Pseudonocardiaceae</taxon>
        <taxon>Kutzneria</taxon>
    </lineage>
</organism>